<accession>A0A168QX61</accession>
<keyword evidence="2" id="KW-1133">Transmembrane helix</keyword>
<dbReference type="InterPro" id="IPR026057">
    <property type="entry name" value="TBL_C"/>
</dbReference>
<dbReference type="InParanoid" id="A0A168QX61"/>
<sequence length="414" mass="47547">MGSSTPQLKSPMVYTLSAISLVMLFVLYLAWRDDILLLPKPYQPKPDPLSSLDFVTRIPSRSLQCTTDTFNTGSWIHRPLQLKEDSIRGMEEAVNYHCRGNFPHKCYRRLDDNPSEFNRSHRIVDYAWEPETCALIEVDPRNLTGHLATHPLLMVGDSITQLQFESLNCLLGQDLTNVQHDANLTGGDPNVWAGQLVHPSRVDEKGAVTLAYMRSDYLVRLDDFKLMEPFDEEGYLIGKGSNFPWIHALDKFSYIIINTGPHWHADLKWGPHKSDKELLQAFTRGMDAVFKYLKEHVRQDQRVWIRSTPYGHAKCSKYKKPDIIPQVPTKKEGEYQWDLLESFDMVWKNWIEAEKDDRFRFLNVSLSNLRGDAHSSPDSDCLHTCLPGPVDDWNQLFFHDIAQAAVSMATVPES</sequence>
<dbReference type="AlphaFoldDB" id="A0A168QX61"/>
<organism evidence="4">
    <name type="scientific">Absidia glauca</name>
    <name type="common">Pin mould</name>
    <dbReference type="NCBI Taxonomy" id="4829"/>
    <lineage>
        <taxon>Eukaryota</taxon>
        <taxon>Fungi</taxon>
        <taxon>Fungi incertae sedis</taxon>
        <taxon>Mucoromycota</taxon>
        <taxon>Mucoromycotina</taxon>
        <taxon>Mucoromycetes</taxon>
        <taxon>Mucorales</taxon>
        <taxon>Cunninghamellaceae</taxon>
        <taxon>Absidia</taxon>
    </lineage>
</organism>
<keyword evidence="5" id="KW-1185">Reference proteome</keyword>
<feature type="transmembrane region" description="Helical" evidence="2">
    <location>
        <begin position="12"/>
        <end position="31"/>
    </location>
</feature>
<evidence type="ECO:0000256" key="1">
    <source>
        <dbReference type="ARBA" id="ARBA00007727"/>
    </source>
</evidence>
<dbReference type="Proteomes" id="UP000078561">
    <property type="component" value="Unassembled WGS sequence"/>
</dbReference>
<evidence type="ECO:0000259" key="3">
    <source>
        <dbReference type="Pfam" id="PF13839"/>
    </source>
</evidence>
<evidence type="ECO:0000313" key="4">
    <source>
        <dbReference type="EMBL" id="SAM05712.1"/>
    </source>
</evidence>
<gene>
    <name evidence="4" type="primary">ABSGL_11587.1 scaffold 12295</name>
</gene>
<reference evidence="4" key="1">
    <citation type="submission" date="2016-04" db="EMBL/GenBank/DDBJ databases">
        <authorList>
            <person name="Evans L.H."/>
            <person name="Alamgir A."/>
            <person name="Owens N."/>
            <person name="Weber N.D."/>
            <person name="Virtaneva K."/>
            <person name="Barbian K."/>
            <person name="Babar A."/>
            <person name="Rosenke K."/>
        </authorList>
    </citation>
    <scope>NUCLEOTIDE SEQUENCE [LARGE SCALE GENOMIC DNA]</scope>
    <source>
        <strain evidence="4">CBS 101.48</strain>
    </source>
</reference>
<evidence type="ECO:0000313" key="5">
    <source>
        <dbReference type="Proteomes" id="UP000078561"/>
    </source>
</evidence>
<keyword evidence="2" id="KW-0812">Transmembrane</keyword>
<dbReference type="GO" id="GO:0016413">
    <property type="term" value="F:O-acetyltransferase activity"/>
    <property type="evidence" value="ECO:0007669"/>
    <property type="project" value="InterPro"/>
</dbReference>
<dbReference type="PANTHER" id="PTHR32285:SF48">
    <property type="entry name" value="PROTEIN TRICHOME BIREFRINGENCE-LIKE 19"/>
    <property type="match status" value="1"/>
</dbReference>
<feature type="domain" description="Trichome birefringence-like C-terminal" evidence="3">
    <location>
        <begin position="139"/>
        <end position="399"/>
    </location>
</feature>
<keyword evidence="2" id="KW-0472">Membrane</keyword>
<dbReference type="Pfam" id="PF13839">
    <property type="entry name" value="PC-Esterase"/>
    <property type="match status" value="1"/>
</dbReference>
<dbReference type="OMA" id="YIMINTG"/>
<comment type="similarity">
    <text evidence="1">Belongs to the PC-esterase family. TBL subfamily.</text>
</comment>
<dbReference type="STRING" id="4829.A0A168QX61"/>
<dbReference type="EMBL" id="LT554468">
    <property type="protein sequence ID" value="SAM05712.1"/>
    <property type="molecule type" value="Genomic_DNA"/>
</dbReference>
<evidence type="ECO:0000256" key="2">
    <source>
        <dbReference type="SAM" id="Phobius"/>
    </source>
</evidence>
<dbReference type="PANTHER" id="PTHR32285">
    <property type="entry name" value="PROTEIN TRICHOME BIREFRINGENCE-LIKE 9-RELATED"/>
    <property type="match status" value="1"/>
</dbReference>
<proteinExistence type="inferred from homology"/>
<dbReference type="OrthoDB" id="630188at2759"/>
<name>A0A168QX61_ABSGL</name>
<dbReference type="InterPro" id="IPR029962">
    <property type="entry name" value="TBL"/>
</dbReference>
<protein>
    <recommendedName>
        <fullName evidence="3">Trichome birefringence-like C-terminal domain-containing protein</fullName>
    </recommendedName>
</protein>